<evidence type="ECO:0000313" key="3">
    <source>
        <dbReference type="Proteomes" id="UP001320420"/>
    </source>
</evidence>
<proteinExistence type="predicted"/>
<dbReference type="Proteomes" id="UP001320420">
    <property type="component" value="Unassembled WGS sequence"/>
</dbReference>
<dbReference type="PANTHER" id="PTHR42060">
    <property type="entry name" value="NHL REPEAT-CONTAINING PROTEIN-RELATED"/>
    <property type="match status" value="1"/>
</dbReference>
<dbReference type="EMBL" id="JAKJXP020000069">
    <property type="protein sequence ID" value="KAK7750133.1"/>
    <property type="molecule type" value="Genomic_DNA"/>
</dbReference>
<dbReference type="AlphaFoldDB" id="A0AAN9UMF2"/>
<comment type="caution">
    <text evidence="2">The sequence shown here is derived from an EMBL/GenBank/DDBJ whole genome shotgun (WGS) entry which is preliminary data.</text>
</comment>
<sequence length="370" mass="37695">MGLSSLLCVLLAGVPALSCSIPKKPATSHTSTPSLSHKTIFQFNETGTFLENIAVRANGDLLFTSFAPAAHLYTLKKPYAAAPQMALVHTFASADGIGGIAETSEGSNEYVIVAMNFTAFPTPVAGSSTIEGITLDATTGAVLSTRTVAQLPEAGLVNGIVAVPGTTGPAVLVSDSANGVVWRVDVTTGASEAAFDVAEMKPTGGATLASSLGIDGVKIRGGYLYWSNTSRATLYRIAIDAQGYPAAGAAVETVGTVASATSMDDFAFDAEGNIWVTTNFDNMLGVVGAGTDSNSTGAVVLGSPTEFTVAGDSAAVFGKTAKDSSVLYITTCGAMGAPVNGTLMEPAKIVAVDTRSGSRRGWKSRNLDSK</sequence>
<protein>
    <recommendedName>
        <fullName evidence="4">SMP-30/Gluconolactonase/LRE-like region domain-containing protein</fullName>
    </recommendedName>
</protein>
<dbReference type="Gene3D" id="2.120.10.30">
    <property type="entry name" value="TolB, C-terminal domain"/>
    <property type="match status" value="1"/>
</dbReference>
<dbReference type="PANTHER" id="PTHR42060:SF1">
    <property type="entry name" value="NHL REPEAT-CONTAINING PROTEIN"/>
    <property type="match status" value="1"/>
</dbReference>
<feature type="chain" id="PRO_5042971934" description="SMP-30/Gluconolactonase/LRE-like region domain-containing protein" evidence="1">
    <location>
        <begin position="19"/>
        <end position="370"/>
    </location>
</feature>
<reference evidence="2 3" key="1">
    <citation type="submission" date="2024-02" db="EMBL/GenBank/DDBJ databases">
        <title>De novo assembly and annotation of 12 fungi associated with fruit tree decline syndrome in Ontario, Canada.</title>
        <authorList>
            <person name="Sulman M."/>
            <person name="Ellouze W."/>
            <person name="Ilyukhin E."/>
        </authorList>
    </citation>
    <scope>NUCLEOTIDE SEQUENCE [LARGE SCALE GENOMIC DNA]</scope>
    <source>
        <strain evidence="2 3">M11/M66-122</strain>
    </source>
</reference>
<evidence type="ECO:0000313" key="2">
    <source>
        <dbReference type="EMBL" id="KAK7750133.1"/>
    </source>
</evidence>
<dbReference type="InterPro" id="IPR052998">
    <property type="entry name" value="Hetero-Diels-Alderase-like"/>
</dbReference>
<accession>A0AAN9UMF2</accession>
<organism evidence="2 3">
    <name type="scientific">Diatrype stigma</name>
    <dbReference type="NCBI Taxonomy" id="117547"/>
    <lineage>
        <taxon>Eukaryota</taxon>
        <taxon>Fungi</taxon>
        <taxon>Dikarya</taxon>
        <taxon>Ascomycota</taxon>
        <taxon>Pezizomycotina</taxon>
        <taxon>Sordariomycetes</taxon>
        <taxon>Xylariomycetidae</taxon>
        <taxon>Xylariales</taxon>
        <taxon>Diatrypaceae</taxon>
        <taxon>Diatrype</taxon>
    </lineage>
</organism>
<dbReference type="SUPFAM" id="SSF63829">
    <property type="entry name" value="Calcium-dependent phosphotriesterase"/>
    <property type="match status" value="1"/>
</dbReference>
<keyword evidence="1" id="KW-0732">Signal</keyword>
<evidence type="ECO:0000256" key="1">
    <source>
        <dbReference type="SAM" id="SignalP"/>
    </source>
</evidence>
<dbReference type="InterPro" id="IPR011042">
    <property type="entry name" value="6-blade_b-propeller_TolB-like"/>
</dbReference>
<keyword evidence="3" id="KW-1185">Reference proteome</keyword>
<evidence type="ECO:0008006" key="4">
    <source>
        <dbReference type="Google" id="ProtNLM"/>
    </source>
</evidence>
<name>A0AAN9UMF2_9PEZI</name>
<feature type="signal peptide" evidence="1">
    <location>
        <begin position="1"/>
        <end position="18"/>
    </location>
</feature>
<gene>
    <name evidence="2" type="ORF">SLS62_007881</name>
</gene>